<keyword evidence="2" id="KW-1185">Reference proteome</keyword>
<reference evidence="1 2" key="2">
    <citation type="submission" date="2018-11" db="EMBL/GenBank/DDBJ databases">
        <authorList>
            <consortium name="Pathogen Informatics"/>
        </authorList>
    </citation>
    <scope>NUCLEOTIDE SEQUENCE [LARGE SCALE GENOMIC DNA]</scope>
</reference>
<dbReference type="AlphaFoldDB" id="A0A0R3TUS1"/>
<proteinExistence type="predicted"/>
<dbReference type="WBParaSite" id="HNAJ_0001152601-mRNA-1">
    <property type="protein sequence ID" value="HNAJ_0001152601-mRNA-1"/>
    <property type="gene ID" value="HNAJ_0001152601"/>
</dbReference>
<name>A0A0R3TUS1_RODNA</name>
<evidence type="ECO:0000313" key="3">
    <source>
        <dbReference type="WBParaSite" id="HNAJ_0001152601-mRNA-1"/>
    </source>
</evidence>
<organism evidence="3">
    <name type="scientific">Rodentolepis nana</name>
    <name type="common">Dwarf tapeworm</name>
    <name type="synonym">Hymenolepis nana</name>
    <dbReference type="NCBI Taxonomy" id="102285"/>
    <lineage>
        <taxon>Eukaryota</taxon>
        <taxon>Metazoa</taxon>
        <taxon>Spiralia</taxon>
        <taxon>Lophotrochozoa</taxon>
        <taxon>Platyhelminthes</taxon>
        <taxon>Cestoda</taxon>
        <taxon>Eucestoda</taxon>
        <taxon>Cyclophyllidea</taxon>
        <taxon>Hymenolepididae</taxon>
        <taxon>Rodentolepis</taxon>
    </lineage>
</organism>
<dbReference type="OrthoDB" id="8300295at2759"/>
<sequence>MGYRARHANSRTKTPCAPDIRRAQTKSLNVQRAETRQAKFNHFCNELISRDIRQFEDIFNKFSVKEIRQMNSLMGVQWREIAKQQILGLNTQRLKEEKENSYLQNLGNLKHECSVKHSKDTSWLMMLLNQNGIDISALLNDIIDIMDKKQQRLTRCVSKAKQILAKLF</sequence>
<evidence type="ECO:0000313" key="2">
    <source>
        <dbReference type="Proteomes" id="UP000278807"/>
    </source>
</evidence>
<reference evidence="3" key="1">
    <citation type="submission" date="2017-02" db="UniProtKB">
        <authorList>
            <consortium name="WormBaseParasite"/>
        </authorList>
    </citation>
    <scope>IDENTIFICATION</scope>
</reference>
<accession>A0A0R3TUS1</accession>
<evidence type="ECO:0000313" key="1">
    <source>
        <dbReference type="EMBL" id="VDO10617.1"/>
    </source>
</evidence>
<gene>
    <name evidence="1" type="ORF">HNAJ_LOCUS11516</name>
</gene>
<dbReference type="Proteomes" id="UP000278807">
    <property type="component" value="Unassembled WGS sequence"/>
</dbReference>
<dbReference type="EMBL" id="UZAE01013616">
    <property type="protein sequence ID" value="VDO10617.1"/>
    <property type="molecule type" value="Genomic_DNA"/>
</dbReference>
<protein>
    <submittedName>
        <fullName evidence="3">HMG box domain-containing protein</fullName>
    </submittedName>
</protein>